<gene>
    <name evidence="1" type="ORF">LCGC14_0249650</name>
</gene>
<organism evidence="1">
    <name type="scientific">marine sediment metagenome</name>
    <dbReference type="NCBI Taxonomy" id="412755"/>
    <lineage>
        <taxon>unclassified sequences</taxon>
        <taxon>metagenomes</taxon>
        <taxon>ecological metagenomes</taxon>
    </lineage>
</organism>
<dbReference type="EMBL" id="LAZR01000129">
    <property type="protein sequence ID" value="KKN88402.1"/>
    <property type="molecule type" value="Genomic_DNA"/>
</dbReference>
<dbReference type="AlphaFoldDB" id="A0A0F9ULS0"/>
<comment type="caution">
    <text evidence="1">The sequence shown here is derived from an EMBL/GenBank/DDBJ whole genome shotgun (WGS) entry which is preliminary data.</text>
</comment>
<accession>A0A0F9ULS0</accession>
<proteinExistence type="predicted"/>
<sequence length="80" mass="9129">MSEKRQCYWLQELEPSSSHPDRYRVCVVTEGEPGYHKTGGGDVEPWYWNQATCDAKNKSFFGLSKEDAMRIVGSSMFCDA</sequence>
<protein>
    <submittedName>
        <fullName evidence="1">Uncharacterized protein</fullName>
    </submittedName>
</protein>
<name>A0A0F9ULS0_9ZZZZ</name>
<evidence type="ECO:0000313" key="1">
    <source>
        <dbReference type="EMBL" id="KKN88402.1"/>
    </source>
</evidence>
<reference evidence="1" key="1">
    <citation type="journal article" date="2015" name="Nature">
        <title>Complex archaea that bridge the gap between prokaryotes and eukaryotes.</title>
        <authorList>
            <person name="Spang A."/>
            <person name="Saw J.H."/>
            <person name="Jorgensen S.L."/>
            <person name="Zaremba-Niedzwiedzka K."/>
            <person name="Martijn J."/>
            <person name="Lind A.E."/>
            <person name="van Eijk R."/>
            <person name="Schleper C."/>
            <person name="Guy L."/>
            <person name="Ettema T.J."/>
        </authorList>
    </citation>
    <scope>NUCLEOTIDE SEQUENCE</scope>
</reference>